<gene>
    <name evidence="2" type="ORF">SEMRO_32_G020940.1</name>
</gene>
<feature type="compositionally biased region" description="Basic residues" evidence="1">
    <location>
        <begin position="83"/>
        <end position="96"/>
    </location>
</feature>
<comment type="caution">
    <text evidence="2">The sequence shown here is derived from an EMBL/GenBank/DDBJ whole genome shotgun (WGS) entry which is preliminary data.</text>
</comment>
<proteinExistence type="predicted"/>
<sequence length="132" mass="15357">MRQSKVYDDDASTYSKSLYAKRHSLMGCQSDRPAEDSRKRQSLPSSTKISNPATSKRRSSTYDKPSKSRRSSEMTNDTLIKMPKLKNPFKKLRRRHSMNDASKSRHYYGDGESFFCESMAMFLFFHCTFNRG</sequence>
<dbReference type="EMBL" id="CAICTM010000032">
    <property type="protein sequence ID" value="CAB9498157.1"/>
    <property type="molecule type" value="Genomic_DNA"/>
</dbReference>
<keyword evidence="3" id="KW-1185">Reference proteome</keyword>
<dbReference type="AlphaFoldDB" id="A0A9N8D882"/>
<feature type="compositionally biased region" description="Polar residues" evidence="1">
    <location>
        <begin position="42"/>
        <end position="54"/>
    </location>
</feature>
<evidence type="ECO:0000256" key="1">
    <source>
        <dbReference type="SAM" id="MobiDB-lite"/>
    </source>
</evidence>
<dbReference type="Proteomes" id="UP001153069">
    <property type="component" value="Unassembled WGS sequence"/>
</dbReference>
<evidence type="ECO:0000313" key="3">
    <source>
        <dbReference type="Proteomes" id="UP001153069"/>
    </source>
</evidence>
<protein>
    <submittedName>
        <fullName evidence="2">Uncharacterized protein</fullName>
    </submittedName>
</protein>
<feature type="compositionally biased region" description="Basic and acidic residues" evidence="1">
    <location>
        <begin position="60"/>
        <end position="72"/>
    </location>
</feature>
<evidence type="ECO:0000313" key="2">
    <source>
        <dbReference type="EMBL" id="CAB9498157.1"/>
    </source>
</evidence>
<accession>A0A9N8D882</accession>
<reference evidence="2" key="1">
    <citation type="submission" date="2020-06" db="EMBL/GenBank/DDBJ databases">
        <authorList>
            <consortium name="Plant Systems Biology data submission"/>
        </authorList>
    </citation>
    <scope>NUCLEOTIDE SEQUENCE</scope>
    <source>
        <strain evidence="2">D6</strain>
    </source>
</reference>
<organism evidence="2 3">
    <name type="scientific">Seminavis robusta</name>
    <dbReference type="NCBI Taxonomy" id="568900"/>
    <lineage>
        <taxon>Eukaryota</taxon>
        <taxon>Sar</taxon>
        <taxon>Stramenopiles</taxon>
        <taxon>Ochrophyta</taxon>
        <taxon>Bacillariophyta</taxon>
        <taxon>Bacillariophyceae</taxon>
        <taxon>Bacillariophycidae</taxon>
        <taxon>Naviculales</taxon>
        <taxon>Naviculaceae</taxon>
        <taxon>Seminavis</taxon>
    </lineage>
</organism>
<feature type="region of interest" description="Disordered" evidence="1">
    <location>
        <begin position="22"/>
        <end position="103"/>
    </location>
</feature>
<name>A0A9N8D882_9STRA</name>